<dbReference type="PANTHER" id="PTHR12411">
    <property type="entry name" value="CYSTEINE PROTEASE FAMILY C1-RELATED"/>
    <property type="match status" value="1"/>
</dbReference>
<dbReference type="Pfam" id="PF00112">
    <property type="entry name" value="Peptidase_C1"/>
    <property type="match status" value="1"/>
</dbReference>
<dbReference type="AlphaFoldDB" id="A0A9N9XB00"/>
<evidence type="ECO:0000256" key="1">
    <source>
        <dbReference type="ARBA" id="ARBA00008455"/>
    </source>
</evidence>
<keyword evidence="2" id="KW-0645">Protease</keyword>
<name>A0A9N9XB00_DIABA</name>
<evidence type="ECO:0000256" key="6">
    <source>
        <dbReference type="ARBA" id="ARBA00023157"/>
    </source>
</evidence>
<organism evidence="10 11">
    <name type="scientific">Diabrotica balteata</name>
    <name type="common">Banded cucumber beetle</name>
    <dbReference type="NCBI Taxonomy" id="107213"/>
    <lineage>
        <taxon>Eukaryota</taxon>
        <taxon>Metazoa</taxon>
        <taxon>Ecdysozoa</taxon>
        <taxon>Arthropoda</taxon>
        <taxon>Hexapoda</taxon>
        <taxon>Insecta</taxon>
        <taxon>Pterygota</taxon>
        <taxon>Neoptera</taxon>
        <taxon>Endopterygota</taxon>
        <taxon>Coleoptera</taxon>
        <taxon>Polyphaga</taxon>
        <taxon>Cucujiformia</taxon>
        <taxon>Chrysomeloidea</taxon>
        <taxon>Chrysomelidae</taxon>
        <taxon>Galerucinae</taxon>
        <taxon>Diabroticina</taxon>
        <taxon>Diabroticites</taxon>
        <taxon>Diabrotica</taxon>
    </lineage>
</organism>
<keyword evidence="5" id="KW-0865">Zymogen</keyword>
<dbReference type="OrthoDB" id="10253408at2759"/>
<gene>
    <name evidence="10" type="ORF">DIABBA_LOCUS2751</name>
</gene>
<keyword evidence="6" id="KW-1015">Disulfide bond</keyword>
<evidence type="ECO:0000256" key="7">
    <source>
        <dbReference type="SAM" id="SignalP"/>
    </source>
</evidence>
<sequence length="324" mass="36178">MKVLIVLAVIILSASALSLNEHWESFKAQHSKIYKNPIEERVRFSVFQSNLKLIKEHNAKYEQGLVGYTMGINQFADMTPEEFKAKLGMQAKNIPNIKKTRHIQDVNSEVPDSIDWRQKGAVLGVKDQGNCGSCWAFSATGSLEGQNNIINGESIALSEQELLDCSTDYGNGDCQQGGLMTNAFEYIEDYGIQSEHEYPYEAKQGQCRRSLHKAVLEIQGYKEVADNEEALRQAVGTVGPISAAMYADPIQFYSSGIFDDKKCVNDSGYLDHGILVVGYGEENGKPYWIVKNSWGQDWGEQGYFRLLRNADLCGLALMTSYPVL</sequence>
<dbReference type="GO" id="GO:0008234">
    <property type="term" value="F:cysteine-type peptidase activity"/>
    <property type="evidence" value="ECO:0007669"/>
    <property type="project" value="UniProtKB-KW"/>
</dbReference>
<dbReference type="GO" id="GO:0006508">
    <property type="term" value="P:proteolysis"/>
    <property type="evidence" value="ECO:0007669"/>
    <property type="project" value="UniProtKB-KW"/>
</dbReference>
<dbReference type="PROSITE" id="PS00639">
    <property type="entry name" value="THIOL_PROTEASE_HIS"/>
    <property type="match status" value="1"/>
</dbReference>
<feature type="signal peptide" evidence="7">
    <location>
        <begin position="1"/>
        <end position="16"/>
    </location>
</feature>
<evidence type="ECO:0000313" key="10">
    <source>
        <dbReference type="EMBL" id="CAG9828866.1"/>
    </source>
</evidence>
<dbReference type="FunFam" id="3.90.70.10:FF:000006">
    <property type="entry name" value="Cathepsin S"/>
    <property type="match status" value="1"/>
</dbReference>
<dbReference type="PRINTS" id="PR00705">
    <property type="entry name" value="PAPAIN"/>
</dbReference>
<evidence type="ECO:0000256" key="4">
    <source>
        <dbReference type="ARBA" id="ARBA00022807"/>
    </source>
</evidence>
<dbReference type="SUPFAM" id="SSF54001">
    <property type="entry name" value="Cysteine proteinases"/>
    <property type="match status" value="1"/>
</dbReference>
<keyword evidence="7" id="KW-0732">Signal</keyword>
<dbReference type="InterPro" id="IPR025660">
    <property type="entry name" value="Pept_his_AS"/>
</dbReference>
<comment type="similarity">
    <text evidence="1">Belongs to the peptidase C1 family.</text>
</comment>
<accession>A0A9N9XB00</accession>
<dbReference type="InterPro" id="IPR039417">
    <property type="entry name" value="Peptidase_C1A_papain-like"/>
</dbReference>
<dbReference type="InterPro" id="IPR000169">
    <property type="entry name" value="Pept_cys_AS"/>
</dbReference>
<protein>
    <recommendedName>
        <fullName evidence="12">Cathepsin L</fullName>
    </recommendedName>
</protein>
<evidence type="ECO:0000259" key="9">
    <source>
        <dbReference type="SMART" id="SM00848"/>
    </source>
</evidence>
<keyword evidence="3" id="KW-0378">Hydrolase</keyword>
<evidence type="ECO:0000256" key="5">
    <source>
        <dbReference type="ARBA" id="ARBA00023145"/>
    </source>
</evidence>
<evidence type="ECO:0000256" key="2">
    <source>
        <dbReference type="ARBA" id="ARBA00022670"/>
    </source>
</evidence>
<dbReference type="Proteomes" id="UP001153709">
    <property type="component" value="Chromosome 2"/>
</dbReference>
<reference evidence="10" key="1">
    <citation type="submission" date="2022-01" db="EMBL/GenBank/DDBJ databases">
        <authorList>
            <person name="King R."/>
        </authorList>
    </citation>
    <scope>NUCLEOTIDE SEQUENCE</scope>
</reference>
<feature type="domain" description="Peptidase C1A papain C-terminal" evidence="8">
    <location>
        <begin position="110"/>
        <end position="323"/>
    </location>
</feature>
<dbReference type="SMART" id="SM00645">
    <property type="entry name" value="Pept_C1"/>
    <property type="match status" value="1"/>
</dbReference>
<proteinExistence type="inferred from homology"/>
<feature type="chain" id="PRO_5040356009" description="Cathepsin L" evidence="7">
    <location>
        <begin position="17"/>
        <end position="324"/>
    </location>
</feature>
<keyword evidence="11" id="KW-1185">Reference proteome</keyword>
<dbReference type="InterPro" id="IPR038765">
    <property type="entry name" value="Papain-like_cys_pep_sf"/>
</dbReference>
<evidence type="ECO:0000256" key="3">
    <source>
        <dbReference type="ARBA" id="ARBA00022801"/>
    </source>
</evidence>
<dbReference type="EMBL" id="OU898277">
    <property type="protein sequence ID" value="CAG9828866.1"/>
    <property type="molecule type" value="Genomic_DNA"/>
</dbReference>
<dbReference type="InterPro" id="IPR000668">
    <property type="entry name" value="Peptidase_C1A_C"/>
</dbReference>
<evidence type="ECO:0008006" key="12">
    <source>
        <dbReference type="Google" id="ProtNLM"/>
    </source>
</evidence>
<dbReference type="CDD" id="cd02248">
    <property type="entry name" value="Peptidase_C1A"/>
    <property type="match status" value="1"/>
</dbReference>
<evidence type="ECO:0000259" key="8">
    <source>
        <dbReference type="SMART" id="SM00645"/>
    </source>
</evidence>
<dbReference type="PROSITE" id="PS00139">
    <property type="entry name" value="THIOL_PROTEASE_CYS"/>
    <property type="match status" value="1"/>
</dbReference>
<dbReference type="PROSITE" id="PS00640">
    <property type="entry name" value="THIOL_PROTEASE_ASN"/>
    <property type="match status" value="1"/>
</dbReference>
<evidence type="ECO:0000313" key="11">
    <source>
        <dbReference type="Proteomes" id="UP001153709"/>
    </source>
</evidence>
<keyword evidence="4" id="KW-0788">Thiol protease</keyword>
<dbReference type="InterPro" id="IPR013201">
    <property type="entry name" value="Prot_inhib_I29"/>
</dbReference>
<feature type="domain" description="Cathepsin propeptide inhibitor" evidence="9">
    <location>
        <begin position="23"/>
        <end position="83"/>
    </location>
</feature>
<dbReference type="Gene3D" id="3.90.70.10">
    <property type="entry name" value="Cysteine proteinases"/>
    <property type="match status" value="1"/>
</dbReference>
<dbReference type="InterPro" id="IPR025661">
    <property type="entry name" value="Pept_asp_AS"/>
</dbReference>
<dbReference type="Pfam" id="PF08246">
    <property type="entry name" value="Inhibitor_I29"/>
    <property type="match status" value="1"/>
</dbReference>
<dbReference type="SMART" id="SM00848">
    <property type="entry name" value="Inhibitor_I29"/>
    <property type="match status" value="1"/>
</dbReference>
<dbReference type="InterPro" id="IPR013128">
    <property type="entry name" value="Peptidase_C1A"/>
</dbReference>